<keyword evidence="8" id="KW-0408">Iron</keyword>
<dbReference type="Proteomes" id="UP001370490">
    <property type="component" value="Unassembled WGS sequence"/>
</dbReference>
<keyword evidence="4" id="KW-0812">Transmembrane</keyword>
<evidence type="ECO:0000256" key="2">
    <source>
        <dbReference type="ARBA" id="ARBA00010617"/>
    </source>
</evidence>
<dbReference type="InterPro" id="IPR036396">
    <property type="entry name" value="Cyt_P450_sf"/>
</dbReference>
<evidence type="ECO:0000256" key="9">
    <source>
        <dbReference type="ARBA" id="ARBA00023033"/>
    </source>
</evidence>
<sequence>MADEFDNYGNNFFGSLGLHDPDEIKKIAEDDFVDDCKTFCHAGHETTTSFLSWTMFLLPMHTDWQGKARKEVIEIMGEQDPTADGISRLKILSNRKHSQAT</sequence>
<organism evidence="11 12">
    <name type="scientific">Dillenia turbinata</name>
    <dbReference type="NCBI Taxonomy" id="194707"/>
    <lineage>
        <taxon>Eukaryota</taxon>
        <taxon>Viridiplantae</taxon>
        <taxon>Streptophyta</taxon>
        <taxon>Embryophyta</taxon>
        <taxon>Tracheophyta</taxon>
        <taxon>Spermatophyta</taxon>
        <taxon>Magnoliopsida</taxon>
        <taxon>eudicotyledons</taxon>
        <taxon>Gunneridae</taxon>
        <taxon>Pentapetalae</taxon>
        <taxon>Dilleniales</taxon>
        <taxon>Dilleniaceae</taxon>
        <taxon>Dillenia</taxon>
    </lineage>
</organism>
<dbReference type="GO" id="GO:0005506">
    <property type="term" value="F:iron ion binding"/>
    <property type="evidence" value="ECO:0007669"/>
    <property type="project" value="InterPro"/>
</dbReference>
<evidence type="ECO:0000313" key="11">
    <source>
        <dbReference type="EMBL" id="KAK6921876.1"/>
    </source>
</evidence>
<evidence type="ECO:0000256" key="6">
    <source>
        <dbReference type="ARBA" id="ARBA00022989"/>
    </source>
</evidence>
<evidence type="ECO:0000313" key="12">
    <source>
        <dbReference type="Proteomes" id="UP001370490"/>
    </source>
</evidence>
<evidence type="ECO:0000256" key="3">
    <source>
        <dbReference type="ARBA" id="ARBA00022617"/>
    </source>
</evidence>
<accession>A0AAN8V1E1</accession>
<dbReference type="AlphaFoldDB" id="A0AAN8V1E1"/>
<dbReference type="PANTHER" id="PTHR24282">
    <property type="entry name" value="CYTOCHROME P450 FAMILY MEMBER"/>
    <property type="match status" value="1"/>
</dbReference>
<evidence type="ECO:0000256" key="8">
    <source>
        <dbReference type="ARBA" id="ARBA00023004"/>
    </source>
</evidence>
<comment type="subcellular location">
    <subcellularLocation>
        <location evidence="1">Membrane</location>
    </subcellularLocation>
</comment>
<keyword evidence="6" id="KW-1133">Transmembrane helix</keyword>
<evidence type="ECO:0000256" key="1">
    <source>
        <dbReference type="ARBA" id="ARBA00004370"/>
    </source>
</evidence>
<name>A0AAN8V1E1_9MAGN</name>
<keyword evidence="9" id="KW-0503">Monooxygenase</keyword>
<protein>
    <submittedName>
        <fullName evidence="11">Cytochrome P450</fullName>
    </submittedName>
</protein>
<evidence type="ECO:0000256" key="7">
    <source>
        <dbReference type="ARBA" id="ARBA00023002"/>
    </source>
</evidence>
<dbReference type="SUPFAM" id="SSF48264">
    <property type="entry name" value="Cytochrome P450"/>
    <property type="match status" value="1"/>
</dbReference>
<reference evidence="11 12" key="1">
    <citation type="submission" date="2023-12" db="EMBL/GenBank/DDBJ databases">
        <title>A high-quality genome assembly for Dillenia turbinata (Dilleniales).</title>
        <authorList>
            <person name="Chanderbali A."/>
        </authorList>
    </citation>
    <scope>NUCLEOTIDE SEQUENCE [LARGE SCALE GENOMIC DNA]</scope>
    <source>
        <strain evidence="11">LSX21</strain>
        <tissue evidence="11">Leaf</tissue>
    </source>
</reference>
<dbReference type="GO" id="GO:0016705">
    <property type="term" value="F:oxidoreductase activity, acting on paired donors, with incorporation or reduction of molecular oxygen"/>
    <property type="evidence" value="ECO:0007669"/>
    <property type="project" value="InterPro"/>
</dbReference>
<dbReference type="InterPro" id="IPR001128">
    <property type="entry name" value="Cyt_P450"/>
</dbReference>
<keyword evidence="12" id="KW-1185">Reference proteome</keyword>
<dbReference type="PANTHER" id="PTHR24282:SF20">
    <property type="entry name" value="CYTOCHROME P450 CYP749A22-LIKE"/>
    <property type="match status" value="1"/>
</dbReference>
<proteinExistence type="inferred from homology"/>
<comment type="similarity">
    <text evidence="2">Belongs to the cytochrome P450 family.</text>
</comment>
<keyword evidence="10" id="KW-0472">Membrane</keyword>
<keyword evidence="5" id="KW-0479">Metal-binding</keyword>
<dbReference type="Pfam" id="PF00067">
    <property type="entry name" value="p450"/>
    <property type="match status" value="1"/>
</dbReference>
<dbReference type="GO" id="GO:0004497">
    <property type="term" value="F:monooxygenase activity"/>
    <property type="evidence" value="ECO:0007669"/>
    <property type="project" value="UniProtKB-KW"/>
</dbReference>
<dbReference type="EMBL" id="JBAMMX010000019">
    <property type="protein sequence ID" value="KAK6921876.1"/>
    <property type="molecule type" value="Genomic_DNA"/>
</dbReference>
<dbReference type="Gene3D" id="1.10.630.10">
    <property type="entry name" value="Cytochrome P450"/>
    <property type="match status" value="1"/>
</dbReference>
<gene>
    <name evidence="11" type="ORF">RJ641_012383</name>
</gene>
<comment type="caution">
    <text evidence="11">The sequence shown here is derived from an EMBL/GenBank/DDBJ whole genome shotgun (WGS) entry which is preliminary data.</text>
</comment>
<dbReference type="GO" id="GO:0020037">
    <property type="term" value="F:heme binding"/>
    <property type="evidence" value="ECO:0007669"/>
    <property type="project" value="InterPro"/>
</dbReference>
<dbReference type="GO" id="GO:0016020">
    <property type="term" value="C:membrane"/>
    <property type="evidence" value="ECO:0007669"/>
    <property type="project" value="UniProtKB-SubCell"/>
</dbReference>
<dbReference type="InterPro" id="IPR050665">
    <property type="entry name" value="Cytochrome_P450_Monooxygen"/>
</dbReference>
<evidence type="ECO:0000256" key="4">
    <source>
        <dbReference type="ARBA" id="ARBA00022692"/>
    </source>
</evidence>
<keyword evidence="7" id="KW-0560">Oxidoreductase</keyword>
<keyword evidence="3" id="KW-0349">Heme</keyword>
<evidence type="ECO:0000256" key="5">
    <source>
        <dbReference type="ARBA" id="ARBA00022723"/>
    </source>
</evidence>
<evidence type="ECO:0000256" key="10">
    <source>
        <dbReference type="ARBA" id="ARBA00023136"/>
    </source>
</evidence>